<dbReference type="GO" id="GO:0005634">
    <property type="term" value="C:nucleus"/>
    <property type="evidence" value="ECO:0007669"/>
    <property type="project" value="UniProtKB-SubCell"/>
</dbReference>
<dbReference type="Ensembl" id="ENSOTST00005061171.2">
    <property type="protein sequence ID" value="ENSOTSP00005056176.2"/>
    <property type="gene ID" value="ENSOTSG00005065248.1"/>
</dbReference>
<feature type="domain" description="RFX-type winged-helix" evidence="6">
    <location>
        <begin position="161"/>
        <end position="236"/>
    </location>
</feature>
<feature type="region of interest" description="Disordered" evidence="5">
    <location>
        <begin position="317"/>
        <end position="381"/>
    </location>
</feature>
<dbReference type="Pfam" id="PF02257">
    <property type="entry name" value="RFX_DNA_binding"/>
    <property type="match status" value="1"/>
</dbReference>
<comment type="similarity">
    <text evidence="4">Belongs to the RFX family.</text>
</comment>
<feature type="compositionally biased region" description="Low complexity" evidence="5">
    <location>
        <begin position="668"/>
        <end position="679"/>
    </location>
</feature>
<protein>
    <recommendedName>
        <fullName evidence="6">RFX-type winged-helix domain-containing protein</fullName>
    </recommendedName>
</protein>
<evidence type="ECO:0000259" key="6">
    <source>
        <dbReference type="PROSITE" id="PS51526"/>
    </source>
</evidence>
<keyword evidence="2" id="KW-0238">DNA-binding</keyword>
<dbReference type="FunFam" id="1.10.10.10:FF:000128">
    <property type="entry name" value="DNA-binding protein RFX5 isoform X1"/>
    <property type="match status" value="1"/>
</dbReference>
<dbReference type="Gene3D" id="1.10.10.10">
    <property type="entry name" value="Winged helix-like DNA-binding domain superfamily/Winged helix DNA-binding domain"/>
    <property type="match status" value="1"/>
</dbReference>
<feature type="compositionally biased region" description="Pro residues" evidence="5">
    <location>
        <begin position="514"/>
        <end position="525"/>
    </location>
</feature>
<reference evidence="7" key="1">
    <citation type="submission" date="2025-08" db="UniProtKB">
        <authorList>
            <consortium name="Ensembl"/>
        </authorList>
    </citation>
    <scope>IDENTIFICATION</scope>
</reference>
<dbReference type="InterPro" id="IPR039779">
    <property type="entry name" value="RFX-like"/>
</dbReference>
<reference evidence="7" key="2">
    <citation type="submission" date="2025-09" db="UniProtKB">
        <authorList>
            <consortium name="Ensembl"/>
        </authorList>
    </citation>
    <scope>IDENTIFICATION</scope>
</reference>
<dbReference type="PROSITE" id="PS51526">
    <property type="entry name" value="RFX_DBD"/>
    <property type="match status" value="1"/>
</dbReference>
<dbReference type="Gene3D" id="6.10.140.1290">
    <property type="match status" value="1"/>
</dbReference>
<dbReference type="GO" id="GO:0000981">
    <property type="term" value="F:DNA-binding transcription factor activity, RNA polymerase II-specific"/>
    <property type="evidence" value="ECO:0007669"/>
    <property type="project" value="TreeGrafter"/>
</dbReference>
<evidence type="ECO:0000256" key="5">
    <source>
        <dbReference type="SAM" id="MobiDB-lite"/>
    </source>
</evidence>
<feature type="compositionally biased region" description="Polar residues" evidence="5">
    <location>
        <begin position="403"/>
        <end position="415"/>
    </location>
</feature>
<dbReference type="InterPro" id="IPR036390">
    <property type="entry name" value="WH_DNA-bd_sf"/>
</dbReference>
<keyword evidence="8" id="KW-1185">Reference proteome</keyword>
<dbReference type="GO" id="GO:0000978">
    <property type="term" value="F:RNA polymerase II cis-regulatory region sequence-specific DNA binding"/>
    <property type="evidence" value="ECO:0007669"/>
    <property type="project" value="TreeGrafter"/>
</dbReference>
<gene>
    <name evidence="7" type="primary">RFX5</name>
</gene>
<dbReference type="Pfam" id="PF18326">
    <property type="entry name" value="RFX5_N"/>
    <property type="match status" value="1"/>
</dbReference>
<dbReference type="PANTHER" id="PTHR12619">
    <property type="entry name" value="RFX TRANSCRIPTION FACTOR FAMILY"/>
    <property type="match status" value="1"/>
</dbReference>
<comment type="subcellular location">
    <subcellularLocation>
        <location evidence="1">Nucleus</location>
    </subcellularLocation>
</comment>
<feature type="region of interest" description="Disordered" evidence="5">
    <location>
        <begin position="397"/>
        <end position="419"/>
    </location>
</feature>
<dbReference type="InterPro" id="IPR003150">
    <property type="entry name" value="DNA-bd_RFX"/>
</dbReference>
<organism evidence="7 8">
    <name type="scientific">Oncorhynchus tshawytscha</name>
    <name type="common">Chinook salmon</name>
    <name type="synonym">Salmo tshawytscha</name>
    <dbReference type="NCBI Taxonomy" id="74940"/>
    <lineage>
        <taxon>Eukaryota</taxon>
        <taxon>Metazoa</taxon>
        <taxon>Chordata</taxon>
        <taxon>Craniata</taxon>
        <taxon>Vertebrata</taxon>
        <taxon>Euteleostomi</taxon>
        <taxon>Actinopterygii</taxon>
        <taxon>Neopterygii</taxon>
        <taxon>Teleostei</taxon>
        <taxon>Protacanthopterygii</taxon>
        <taxon>Salmoniformes</taxon>
        <taxon>Salmonidae</taxon>
        <taxon>Salmoninae</taxon>
        <taxon>Oncorhynchus</taxon>
    </lineage>
</organism>
<evidence type="ECO:0000313" key="7">
    <source>
        <dbReference type="Ensembl" id="ENSOTSP00005056176.2"/>
    </source>
</evidence>
<dbReference type="PANTHER" id="PTHR12619:SF18">
    <property type="entry name" value="DNA-BINDING PROTEIN RFX5"/>
    <property type="match status" value="1"/>
</dbReference>
<accession>A0A8C8H115</accession>
<proteinExistence type="inferred from homology"/>
<feature type="region of interest" description="Disordered" evidence="5">
    <location>
        <begin position="652"/>
        <end position="701"/>
    </location>
</feature>
<dbReference type="SUPFAM" id="SSF46785">
    <property type="entry name" value="Winged helix' DNA-binding domain"/>
    <property type="match status" value="1"/>
</dbReference>
<keyword evidence="3" id="KW-0539">Nucleus</keyword>
<dbReference type="InterPro" id="IPR036388">
    <property type="entry name" value="WH-like_DNA-bd_sf"/>
</dbReference>
<dbReference type="GeneTree" id="ENSGT01050000244970"/>
<feature type="region of interest" description="Disordered" evidence="5">
    <location>
        <begin position="474"/>
        <end position="532"/>
    </location>
</feature>
<evidence type="ECO:0000313" key="8">
    <source>
        <dbReference type="Proteomes" id="UP000694402"/>
    </source>
</evidence>
<evidence type="ECO:0000256" key="2">
    <source>
        <dbReference type="ARBA" id="ARBA00023125"/>
    </source>
</evidence>
<feature type="compositionally biased region" description="Basic residues" evidence="5">
    <location>
        <begin position="499"/>
        <end position="508"/>
    </location>
</feature>
<sequence>MVVFDIYFLRVWISAIKERHATTEDKHRGLRVCLPPLCEQTMTEDRLKADPSKQEGLDSVEGDTEPSLLLQKLKSNISKNVQGKVDVILQDVQRFSDNDKLYLYLQLPSGPSSGEKSLAMAPLAQLRRWCISASMSALEERTLPSSSSDPSSFNTADQLHTCNWIRSHLEEHADTCLPKQDVYETYKRYCENLQHRPLSAANFGKIIRDIFPNIKARRLGGRGQSKYCYSGIRRKTVLNMPLLPNLDLKNDPSELTELVQTYKQEVTEAACELICDWAQKILKRSFDTVVEIARFLVQEHIVNPRCSQAELVTSAAMAGGPAKPHKVIKKNPVPSKGGGPETEGSGSEAKRDKDVGDQSLPGKLQSSDKPMKGAESVRPGGRELQVEALMKHLPRILPRSSVPEKSQLSVRSSPPSLAPKDAGGMKVITMTALPQQQGGALPVMILPQSVSLSYPDREKAPSITMAPVAPTSVVQRARAVGKRAPEAASGGPGLGGTPAKRKRGRPRKQRPEDTTPPQPPPPPLPSVNQAPIMNSLTGGVIQKACSSSSSQVVEVVFQDQQALVLGQLHSVADTGDPEHRGVVLETDPRPVMLLSGTSHTNWDMGRAMVEVIQRAPRPPTIITKNNNNSQSTPQHRLPLPTVLEDRGEVEITLTPVEPSDDLPTPTGQASSTPTAQASSEGGPTPDDRSKEPSPGLPCPRD</sequence>
<dbReference type="AlphaFoldDB" id="A0A8C8H115"/>
<evidence type="ECO:0000256" key="1">
    <source>
        <dbReference type="ARBA" id="ARBA00004123"/>
    </source>
</evidence>
<evidence type="ECO:0000256" key="4">
    <source>
        <dbReference type="ARBA" id="ARBA00061114"/>
    </source>
</evidence>
<name>A0A8C8H115_ONCTS</name>
<dbReference type="Proteomes" id="UP000694402">
    <property type="component" value="Unassembled WGS sequence"/>
</dbReference>
<evidence type="ECO:0000256" key="3">
    <source>
        <dbReference type="ARBA" id="ARBA00023242"/>
    </source>
</evidence>